<comment type="caution">
    <text evidence="1">The sequence shown here is derived from an EMBL/GenBank/DDBJ whole genome shotgun (WGS) entry which is preliminary data.</text>
</comment>
<evidence type="ECO:0000313" key="2">
    <source>
        <dbReference type="Proteomes" id="UP001208570"/>
    </source>
</evidence>
<sequence length="349" mass="39349">MLVDSTGAIMYPYRGVPHSPPYPRERFPMMASSPPMYQTAAVRHSIPASYHHHHHQPPSPMHGQYQYNIPRSACRLDDSATFDGRPSMRSMLNSRGEGFDNQNYSGQMADMNPFVTNNEMPSMISGGCLDSMVVDEYNLVVPVGIHILDNWMFFCDDDDANRKKSQETGMVIDSYPDDAVLGTLDGQAATAVVGDGDSPEIAFSSLWPMNGRNKWFKLSLGHLRICVIEFPLTNKNNSEMPYAAQPRPGFPTREPTSQKSSQVLNLRPSPLSALITGFPQWIPRQLIPPHCNSTFHRCDCWLRINASTSTIIIFIMDDHQLEKPLEQTTIYHFVDLRHILDPVVSDVWP</sequence>
<accession>A0AAD9JQ93</accession>
<name>A0AAD9JQ93_9ANNE</name>
<keyword evidence="2" id="KW-1185">Reference proteome</keyword>
<dbReference type="AlphaFoldDB" id="A0AAD9JQ93"/>
<reference evidence="1" key="1">
    <citation type="journal article" date="2023" name="Mol. Biol. Evol.">
        <title>Third-Generation Sequencing Reveals the Adaptive Role of the Epigenome in Three Deep-Sea Polychaetes.</title>
        <authorList>
            <person name="Perez M."/>
            <person name="Aroh O."/>
            <person name="Sun Y."/>
            <person name="Lan Y."/>
            <person name="Juniper S.K."/>
            <person name="Young C.R."/>
            <person name="Angers B."/>
            <person name="Qian P.Y."/>
        </authorList>
    </citation>
    <scope>NUCLEOTIDE SEQUENCE</scope>
    <source>
        <strain evidence="1">P08H-3</strain>
    </source>
</reference>
<protein>
    <submittedName>
        <fullName evidence="1">Uncharacterized protein</fullName>
    </submittedName>
</protein>
<dbReference type="Proteomes" id="UP001208570">
    <property type="component" value="Unassembled WGS sequence"/>
</dbReference>
<evidence type="ECO:0000313" key="1">
    <source>
        <dbReference type="EMBL" id="KAK2157197.1"/>
    </source>
</evidence>
<dbReference type="EMBL" id="JAODUP010000196">
    <property type="protein sequence ID" value="KAK2157197.1"/>
    <property type="molecule type" value="Genomic_DNA"/>
</dbReference>
<proteinExistence type="predicted"/>
<gene>
    <name evidence="1" type="ORF">LSH36_196g07032</name>
</gene>
<organism evidence="1 2">
    <name type="scientific">Paralvinella palmiformis</name>
    <dbReference type="NCBI Taxonomy" id="53620"/>
    <lineage>
        <taxon>Eukaryota</taxon>
        <taxon>Metazoa</taxon>
        <taxon>Spiralia</taxon>
        <taxon>Lophotrochozoa</taxon>
        <taxon>Annelida</taxon>
        <taxon>Polychaeta</taxon>
        <taxon>Sedentaria</taxon>
        <taxon>Canalipalpata</taxon>
        <taxon>Terebellida</taxon>
        <taxon>Terebelliformia</taxon>
        <taxon>Alvinellidae</taxon>
        <taxon>Paralvinella</taxon>
    </lineage>
</organism>